<dbReference type="EMBL" id="JAAAIP010000364">
    <property type="protein sequence ID" value="KAG0318569.1"/>
    <property type="molecule type" value="Genomic_DNA"/>
</dbReference>
<keyword evidence="2" id="KW-1185">Reference proteome</keyword>
<protein>
    <submittedName>
        <fullName evidence="1">Uncharacterized protein</fullName>
    </submittedName>
</protein>
<comment type="caution">
    <text evidence="1">The sequence shown here is derived from an EMBL/GenBank/DDBJ whole genome shotgun (WGS) entry which is preliminary data.</text>
</comment>
<evidence type="ECO:0000313" key="1">
    <source>
        <dbReference type="EMBL" id="KAG0318569.1"/>
    </source>
</evidence>
<name>A0A9P6RIX9_9FUNG</name>
<dbReference type="Proteomes" id="UP000738325">
    <property type="component" value="Unassembled WGS sequence"/>
</dbReference>
<sequence length="51" mass="5532">MSRTTRRRTAILTRVAAIALVGTALTTLSQAFYLPGVAPTEYHDNDAVPLM</sequence>
<evidence type="ECO:0000313" key="2">
    <source>
        <dbReference type="Proteomes" id="UP000738325"/>
    </source>
</evidence>
<gene>
    <name evidence="1" type="ORF">BGZ99_005598</name>
</gene>
<reference evidence="1" key="1">
    <citation type="journal article" date="2020" name="Fungal Divers.">
        <title>Resolving the Mortierellaceae phylogeny through synthesis of multi-gene phylogenetics and phylogenomics.</title>
        <authorList>
            <person name="Vandepol N."/>
            <person name="Liber J."/>
            <person name="Desiro A."/>
            <person name="Na H."/>
            <person name="Kennedy M."/>
            <person name="Barry K."/>
            <person name="Grigoriev I.V."/>
            <person name="Miller A.N."/>
            <person name="O'Donnell K."/>
            <person name="Stajich J.E."/>
            <person name="Bonito G."/>
        </authorList>
    </citation>
    <scope>NUCLEOTIDE SEQUENCE</scope>
    <source>
        <strain evidence="1">REB-010B</strain>
    </source>
</reference>
<proteinExistence type="predicted"/>
<organism evidence="1 2">
    <name type="scientific">Dissophora globulifera</name>
    <dbReference type="NCBI Taxonomy" id="979702"/>
    <lineage>
        <taxon>Eukaryota</taxon>
        <taxon>Fungi</taxon>
        <taxon>Fungi incertae sedis</taxon>
        <taxon>Mucoromycota</taxon>
        <taxon>Mortierellomycotina</taxon>
        <taxon>Mortierellomycetes</taxon>
        <taxon>Mortierellales</taxon>
        <taxon>Mortierellaceae</taxon>
        <taxon>Dissophora</taxon>
    </lineage>
</organism>
<accession>A0A9P6RIX9</accession>
<dbReference type="AlphaFoldDB" id="A0A9P6RIX9"/>
<feature type="non-terminal residue" evidence="1">
    <location>
        <position position="51"/>
    </location>
</feature>